<reference evidence="1 2" key="1">
    <citation type="journal article" date="2021" name="Appl. Environ. Microbiol.">
        <title>Genetic linkage and physical mapping for an oyster mushroom Pleurotus cornucopiae and QTL analysis for the trait cap color.</title>
        <authorList>
            <person name="Zhang Y."/>
            <person name="Gao W."/>
            <person name="Sonnenberg A."/>
            <person name="Chen Q."/>
            <person name="Zhang J."/>
            <person name="Huang C."/>
        </authorList>
    </citation>
    <scope>NUCLEOTIDE SEQUENCE [LARGE SCALE GENOMIC DNA]</scope>
    <source>
        <strain evidence="1">CCMSSC00406</strain>
    </source>
</reference>
<organism evidence="1 2">
    <name type="scientific">Pleurotus cornucopiae</name>
    <name type="common">Cornucopia mushroom</name>
    <dbReference type="NCBI Taxonomy" id="5321"/>
    <lineage>
        <taxon>Eukaryota</taxon>
        <taxon>Fungi</taxon>
        <taxon>Dikarya</taxon>
        <taxon>Basidiomycota</taxon>
        <taxon>Agaricomycotina</taxon>
        <taxon>Agaricomycetes</taxon>
        <taxon>Agaricomycetidae</taxon>
        <taxon>Agaricales</taxon>
        <taxon>Pleurotineae</taxon>
        <taxon>Pleurotaceae</taxon>
        <taxon>Pleurotus</taxon>
    </lineage>
</organism>
<comment type="caution">
    <text evidence="1">The sequence shown here is derived from an EMBL/GenBank/DDBJ whole genome shotgun (WGS) entry which is preliminary data.</text>
</comment>
<gene>
    <name evidence="1" type="ORF">CCMSSC00406_0009501</name>
</gene>
<sequence>MIFTGAKTTTMRSSPTNEALNVLWYKLNSFLPLLMLLGPMGLVEYGGSDESYYEYERHIGPEDWVVFRRYSWRVRQIDLIGRSLGSGIDEPIFFDFMAPSPLPANVLIPNLRHVVYDGAGSLIRFISLFMNESLESLNINYVHYDIDDPEAIVFKRVLSYLRFKAPNLRRLRLASPDQIDIHNELDALLVALPQLKDFSISPSLLDVSTILILARLPQLETFDVTGPSSENGLNFSATLPADGFPSLAMFTTNALRFDEIASLFEANESRHLQTLDVRACCKESHTACRRLMEAITSVCSNIQSISVQSLTLQDWYQWIDDDSEPLLSFFLSTRHRFQSLTSLEFNYAPRLCLNVKIMKALLASLPSLEILDLNENIRPPTLPISALSELAPLCPRMKLLTLCMNTEQFSILSVATPPDTPHKFSCLKVLDVGVSPLKSPALDVGSFLGMILPKECILRVTNPEEEEQAKWMAVIDFVPMTIQLYTAGGGRCLDRGRTGIF</sequence>
<dbReference type="EMBL" id="WQMT02000006">
    <property type="protein sequence ID" value="KAG9221512.1"/>
    <property type="molecule type" value="Genomic_DNA"/>
</dbReference>
<evidence type="ECO:0000313" key="2">
    <source>
        <dbReference type="Proteomes" id="UP000824881"/>
    </source>
</evidence>
<name>A0ACB7ITC7_PLECO</name>
<protein>
    <submittedName>
        <fullName evidence="1">Uncharacterized protein</fullName>
    </submittedName>
</protein>
<accession>A0ACB7ITC7</accession>
<evidence type="ECO:0000313" key="1">
    <source>
        <dbReference type="EMBL" id="KAG9221512.1"/>
    </source>
</evidence>
<proteinExistence type="predicted"/>
<keyword evidence="2" id="KW-1185">Reference proteome</keyword>
<dbReference type="Proteomes" id="UP000824881">
    <property type="component" value="Unassembled WGS sequence"/>
</dbReference>